<evidence type="ECO:0000313" key="5">
    <source>
        <dbReference type="EMBL" id="MFC4266692.1"/>
    </source>
</evidence>
<feature type="domain" description="Methyltransferase" evidence="4">
    <location>
        <begin position="71"/>
        <end position="157"/>
    </location>
</feature>
<dbReference type="InterPro" id="IPR041698">
    <property type="entry name" value="Methyltransf_25"/>
</dbReference>
<reference evidence="6" key="1">
    <citation type="journal article" date="2019" name="Int. J. Syst. Evol. Microbiol.">
        <title>The Global Catalogue of Microorganisms (GCM) 10K type strain sequencing project: providing services to taxonomists for standard genome sequencing and annotation.</title>
        <authorList>
            <consortium name="The Broad Institute Genomics Platform"/>
            <consortium name="The Broad Institute Genome Sequencing Center for Infectious Disease"/>
            <person name="Wu L."/>
            <person name="Ma J."/>
        </authorList>
    </citation>
    <scope>NUCLEOTIDE SEQUENCE [LARGE SCALE GENOMIC DNA]</scope>
    <source>
        <strain evidence="6">CGMCC 1.10698</strain>
    </source>
</reference>
<dbReference type="Gene3D" id="3.40.50.150">
    <property type="entry name" value="Vaccinia Virus protein VP39"/>
    <property type="match status" value="1"/>
</dbReference>
<sequence length="240" mass="26249">MPERREFLRERDQCAVEEMDRPGCDAAMLERTYAQFPLINAVVSGWRNMYKERIRPILAAQKASDGPVTLLDIGSGGGDVVRSLARWAARDGFALLATGLDPDERAFTFACAQPSVPGVTYRSAHSNVLVAEGATFDIIVSNHVLHHLSAPELQGLLVDTGALSPKLALHADIARHRVGYALFSASTLPFFPGSFIRRDGLTSIRRSYTRDELAAAVPPPWRVEEGRPFRLILTMGAGHG</sequence>
<dbReference type="Proteomes" id="UP001595773">
    <property type="component" value="Unassembled WGS sequence"/>
</dbReference>
<evidence type="ECO:0000256" key="2">
    <source>
        <dbReference type="ARBA" id="ARBA00022679"/>
    </source>
</evidence>
<dbReference type="GO" id="GO:0008168">
    <property type="term" value="F:methyltransferase activity"/>
    <property type="evidence" value="ECO:0007669"/>
    <property type="project" value="UniProtKB-KW"/>
</dbReference>
<protein>
    <submittedName>
        <fullName evidence="5">Class I SAM-dependent methyltransferase</fullName>
    </submittedName>
</protein>
<evidence type="ECO:0000256" key="3">
    <source>
        <dbReference type="ARBA" id="ARBA00022691"/>
    </source>
</evidence>
<accession>A0ABV8R3P9</accession>
<dbReference type="PANTHER" id="PTHR43464">
    <property type="entry name" value="METHYLTRANSFERASE"/>
    <property type="match status" value="1"/>
</dbReference>
<name>A0ABV8R3P9_9MICC</name>
<dbReference type="RefSeq" id="WP_230066069.1">
    <property type="nucleotide sequence ID" value="NZ_BAABLL010000010.1"/>
</dbReference>
<keyword evidence="6" id="KW-1185">Reference proteome</keyword>
<dbReference type="InterPro" id="IPR029063">
    <property type="entry name" value="SAM-dependent_MTases_sf"/>
</dbReference>
<dbReference type="Pfam" id="PF13649">
    <property type="entry name" value="Methyltransf_25"/>
    <property type="match status" value="1"/>
</dbReference>
<gene>
    <name evidence="5" type="ORF">ACFOW9_13870</name>
</gene>
<comment type="caution">
    <text evidence="5">The sequence shown here is derived from an EMBL/GenBank/DDBJ whole genome shotgun (WGS) entry which is preliminary data.</text>
</comment>
<dbReference type="SUPFAM" id="SSF53335">
    <property type="entry name" value="S-adenosyl-L-methionine-dependent methyltransferases"/>
    <property type="match status" value="1"/>
</dbReference>
<evidence type="ECO:0000259" key="4">
    <source>
        <dbReference type="Pfam" id="PF13649"/>
    </source>
</evidence>
<keyword evidence="1 5" id="KW-0489">Methyltransferase</keyword>
<keyword evidence="3" id="KW-0949">S-adenosyl-L-methionine</keyword>
<dbReference type="CDD" id="cd02440">
    <property type="entry name" value="AdoMet_MTases"/>
    <property type="match status" value="1"/>
</dbReference>
<evidence type="ECO:0000256" key="1">
    <source>
        <dbReference type="ARBA" id="ARBA00022603"/>
    </source>
</evidence>
<dbReference type="GO" id="GO:0032259">
    <property type="term" value="P:methylation"/>
    <property type="evidence" value="ECO:0007669"/>
    <property type="project" value="UniProtKB-KW"/>
</dbReference>
<proteinExistence type="predicted"/>
<organism evidence="5 6">
    <name type="scientific">Arthrobacter cryoconiti</name>
    <dbReference type="NCBI Taxonomy" id="748907"/>
    <lineage>
        <taxon>Bacteria</taxon>
        <taxon>Bacillati</taxon>
        <taxon>Actinomycetota</taxon>
        <taxon>Actinomycetes</taxon>
        <taxon>Micrococcales</taxon>
        <taxon>Micrococcaceae</taxon>
        <taxon>Arthrobacter</taxon>
    </lineage>
</organism>
<keyword evidence="2" id="KW-0808">Transferase</keyword>
<dbReference type="PANTHER" id="PTHR43464:SF19">
    <property type="entry name" value="UBIQUINONE BIOSYNTHESIS O-METHYLTRANSFERASE, MITOCHONDRIAL"/>
    <property type="match status" value="1"/>
</dbReference>
<evidence type="ECO:0000313" key="6">
    <source>
        <dbReference type="Proteomes" id="UP001595773"/>
    </source>
</evidence>
<dbReference type="NCBIfam" id="NF004851">
    <property type="entry name" value="PRK06202.1"/>
    <property type="match status" value="1"/>
</dbReference>
<dbReference type="EMBL" id="JBHSCQ010000022">
    <property type="protein sequence ID" value="MFC4266692.1"/>
    <property type="molecule type" value="Genomic_DNA"/>
</dbReference>